<name>A0A4S4KJR4_9APHY</name>
<dbReference type="Pfam" id="PF08317">
    <property type="entry name" value="Spc7"/>
    <property type="match status" value="1"/>
</dbReference>
<feature type="compositionally biased region" description="Acidic residues" evidence="2">
    <location>
        <begin position="116"/>
        <end position="129"/>
    </location>
</feature>
<feature type="compositionally biased region" description="Polar residues" evidence="2">
    <location>
        <begin position="426"/>
        <end position="436"/>
    </location>
</feature>
<feature type="region of interest" description="Disordered" evidence="2">
    <location>
        <begin position="720"/>
        <end position="822"/>
    </location>
</feature>
<protein>
    <recommendedName>
        <fullName evidence="3">Spc7 kinetochore protein domain-containing protein</fullName>
    </recommendedName>
</protein>
<gene>
    <name evidence="4" type="ORF">EW026_g3733</name>
</gene>
<feature type="compositionally biased region" description="Basic and acidic residues" evidence="2">
    <location>
        <begin position="218"/>
        <end position="227"/>
    </location>
</feature>
<keyword evidence="1" id="KW-0175">Coiled coil</keyword>
<feature type="compositionally biased region" description="Polar residues" evidence="2">
    <location>
        <begin position="746"/>
        <end position="756"/>
    </location>
</feature>
<feature type="region of interest" description="Disordered" evidence="2">
    <location>
        <begin position="866"/>
        <end position="895"/>
    </location>
</feature>
<keyword evidence="5" id="KW-1185">Reference proteome</keyword>
<evidence type="ECO:0000313" key="4">
    <source>
        <dbReference type="EMBL" id="THG98453.1"/>
    </source>
</evidence>
<dbReference type="EMBL" id="SGPJ01000118">
    <property type="protein sequence ID" value="THG98453.1"/>
    <property type="molecule type" value="Genomic_DNA"/>
</dbReference>
<organism evidence="4 5">
    <name type="scientific">Hermanssonia centrifuga</name>
    <dbReference type="NCBI Taxonomy" id="98765"/>
    <lineage>
        <taxon>Eukaryota</taxon>
        <taxon>Fungi</taxon>
        <taxon>Dikarya</taxon>
        <taxon>Basidiomycota</taxon>
        <taxon>Agaricomycotina</taxon>
        <taxon>Agaricomycetes</taxon>
        <taxon>Polyporales</taxon>
        <taxon>Meruliaceae</taxon>
        <taxon>Hermanssonia</taxon>
    </lineage>
</organism>
<feature type="compositionally biased region" description="Polar residues" evidence="2">
    <location>
        <begin position="524"/>
        <end position="533"/>
    </location>
</feature>
<dbReference type="InterPro" id="IPR033338">
    <property type="entry name" value="Spc105/Spc7"/>
</dbReference>
<dbReference type="AlphaFoldDB" id="A0A4S4KJR4"/>
<proteinExistence type="predicted"/>
<dbReference type="Proteomes" id="UP000309038">
    <property type="component" value="Unassembled WGS sequence"/>
</dbReference>
<reference evidence="4 5" key="1">
    <citation type="submission" date="2019-02" db="EMBL/GenBank/DDBJ databases">
        <title>Genome sequencing of the rare red list fungi Phlebia centrifuga.</title>
        <authorList>
            <person name="Buettner E."/>
            <person name="Kellner H."/>
        </authorList>
    </citation>
    <scope>NUCLEOTIDE SEQUENCE [LARGE SCALE GENOMIC DNA]</scope>
    <source>
        <strain evidence="4 5">DSM 108282</strain>
    </source>
</reference>
<evidence type="ECO:0000259" key="3">
    <source>
        <dbReference type="SMART" id="SM00787"/>
    </source>
</evidence>
<feature type="compositionally biased region" description="Basic residues" evidence="2">
    <location>
        <begin position="72"/>
        <end position="83"/>
    </location>
</feature>
<dbReference type="GO" id="GO:0034501">
    <property type="term" value="P:protein localization to kinetochore"/>
    <property type="evidence" value="ECO:0007669"/>
    <property type="project" value="TreeGrafter"/>
</dbReference>
<evidence type="ECO:0000256" key="1">
    <source>
        <dbReference type="SAM" id="Coils"/>
    </source>
</evidence>
<sequence>MDLTEVQPPTSRKSLGRRVSFASHAHVRLFEVQDPNASASSIDPGSPRHVQESDEENENEENAPPSHDVNRNRRRSSSSRRRSSTAFSEFGEQSMDMDEDDTAPIPQDFLGGSAIQDEEFSEEEDHDYGEDMEMTEAIPREFLRKRSLSLGGPSGSFVPQRRRSSIAPITTSSQSHSENQVHHHQANQHIQQQQESIYPSLELEDILNLPEDTDGDGDIPHGEDLDHTTSTVQSGTDEDMTGMTESSGGDDTQPMEFTIPVIRPPSPPPDVWHQLRAMTHAGESEPYEPPRLESDDDPEANAIIPLDEPRGDDGDTTSMELTDALTRLQRARTSLGLGADNTGDYTGDVNAEGNSGLQDDTFTSTEDSFNDDMSGLFGHGDRTVNVTTLRLSMESAAGSQRVDESMEVTSVFGDDEVIQNPIGVGNLSSQTSNLPDQQQQQPPAQPSNAAEPSASSGVFSQPSVFSAPAQPSVFSAPPSTSVSRPVFSVPAPSTSSDIANPPPAQLPPPSHPPHSPIRPPPTATVPQPFTFSLDTRLGPSPAKSKIPLSTATPSKIPAPVFKGTAAFAPPSAPKSPKKRPAPEDDDVDRNMSSPQKKQAVGRLEPARKAVFEQPQNATAAEAGKEMRRASLAVRRPSGYFAQRKSLTGGALPTPGPAVSTTTGAASANENTSGKGPQKKAGAGIGLGRARASMGPAVQTPAGETEQIYPDVSGILEEETAAAARRSPATVGTSPATSGVGEPREAQGQTTDGLSETSGERKTSVAVARAVSPAQSLPISASTINRRLSQKETASSLQEPTVTITQPGDNMDLEKEEVEQTEQWRDEFDDEEDEMFDGEGDEPTISVEQFFEMTGIKFMDQITAPRRSTIHPGQLHPPNRRRSLTASRPDGEASPDPVPLAEFLTAMAVEVPQLELYGVLAAELGAWIEESKKICMQAEEDAVKVTPALFREFAAADESEKSDLLHQLKLIKAHNIGMAKSQWYDWKSQWVGQLQNSAAEAFSNLESDAKVLEEIIGQAQEILPGLRDEYDQVMRELEKEEKDVFSELEKSDKDYLNELKMTIAEQDTEIQASQANVSEAKAKLERLEEKLVEIETQKQENSSAIEEAQRIVHIQTESTSSEIFRLKGLHNLFTLAWSP</sequence>
<feature type="compositionally biased region" description="Polar residues" evidence="2">
    <location>
        <begin position="658"/>
        <end position="674"/>
    </location>
</feature>
<dbReference type="GO" id="GO:0007094">
    <property type="term" value="P:mitotic spindle assembly checkpoint signaling"/>
    <property type="evidence" value="ECO:0007669"/>
    <property type="project" value="TreeGrafter"/>
</dbReference>
<evidence type="ECO:0000313" key="5">
    <source>
        <dbReference type="Proteomes" id="UP000309038"/>
    </source>
</evidence>
<feature type="domain" description="Spc7 kinetochore protein" evidence="3">
    <location>
        <begin position="835"/>
        <end position="1136"/>
    </location>
</feature>
<feature type="compositionally biased region" description="Polar residues" evidence="2">
    <location>
        <begin position="167"/>
        <end position="178"/>
    </location>
</feature>
<dbReference type="PANTHER" id="PTHR28260">
    <property type="entry name" value="SPINDLE POLE BODY COMPONENT SPC105"/>
    <property type="match status" value="1"/>
</dbReference>
<evidence type="ECO:0000256" key="2">
    <source>
        <dbReference type="SAM" id="MobiDB-lite"/>
    </source>
</evidence>
<dbReference type="PANTHER" id="PTHR28260:SF1">
    <property type="entry name" value="SPINDLE POLE BODY COMPONENT SPC105"/>
    <property type="match status" value="1"/>
</dbReference>
<feature type="compositionally biased region" description="Low complexity" evidence="2">
    <location>
        <begin position="437"/>
        <end position="456"/>
    </location>
</feature>
<dbReference type="InterPro" id="IPR013253">
    <property type="entry name" value="Spc7_domain"/>
</dbReference>
<feature type="compositionally biased region" description="Polar residues" evidence="2">
    <location>
        <begin position="772"/>
        <end position="807"/>
    </location>
</feature>
<feature type="region of interest" description="Disordered" evidence="2">
    <location>
        <begin position="150"/>
        <end position="318"/>
    </location>
</feature>
<dbReference type="SMART" id="SM00787">
    <property type="entry name" value="Spc7"/>
    <property type="match status" value="1"/>
</dbReference>
<dbReference type="GO" id="GO:0000776">
    <property type="term" value="C:kinetochore"/>
    <property type="evidence" value="ECO:0007669"/>
    <property type="project" value="TreeGrafter"/>
</dbReference>
<feature type="compositionally biased region" description="Polar residues" evidence="2">
    <location>
        <begin position="352"/>
        <end position="367"/>
    </location>
</feature>
<feature type="region of interest" description="Disordered" evidence="2">
    <location>
        <begin position="31"/>
        <end position="129"/>
    </location>
</feature>
<feature type="region of interest" description="Disordered" evidence="2">
    <location>
        <begin position="417"/>
        <end position="685"/>
    </location>
</feature>
<feature type="coiled-coil region" evidence="1">
    <location>
        <begin position="1022"/>
        <end position="1106"/>
    </location>
</feature>
<accession>A0A4S4KJR4</accession>
<comment type="caution">
    <text evidence="4">The sequence shown here is derived from an EMBL/GenBank/DDBJ whole genome shotgun (WGS) entry which is preliminary data.</text>
</comment>
<dbReference type="GO" id="GO:1990758">
    <property type="term" value="P:mitotic sister chromatid biorientation"/>
    <property type="evidence" value="ECO:0007669"/>
    <property type="project" value="TreeGrafter"/>
</dbReference>
<feature type="compositionally biased region" description="Pro residues" evidence="2">
    <location>
        <begin position="500"/>
        <end position="523"/>
    </location>
</feature>
<feature type="region of interest" description="Disordered" evidence="2">
    <location>
        <begin position="336"/>
        <end position="367"/>
    </location>
</feature>